<protein>
    <submittedName>
        <fullName evidence="1">Uncharacterized protein</fullName>
    </submittedName>
</protein>
<dbReference type="InterPro" id="IPR055861">
    <property type="entry name" value="DUF7438"/>
</dbReference>
<organism evidence="1 2">
    <name type="scientific">Escherichia phage vB_EcoM_VR25</name>
    <dbReference type="NCBI Taxonomy" id="1567028"/>
    <lineage>
        <taxon>Viruses</taxon>
        <taxon>Duplodnaviria</taxon>
        <taxon>Heunggongvirae</taxon>
        <taxon>Uroviricota</taxon>
        <taxon>Caudoviricetes</taxon>
        <taxon>Pantevenvirales</taxon>
        <taxon>Straboviridae</taxon>
        <taxon>Tevenvirinae</taxon>
        <taxon>Gaprivervirus</taxon>
        <taxon>Gaprivervirus vr25</taxon>
    </lineage>
</organism>
<evidence type="ECO:0000313" key="2">
    <source>
        <dbReference type="Proteomes" id="UP000030717"/>
    </source>
</evidence>
<dbReference type="Pfam" id="PF24219">
    <property type="entry name" value="DUF7438"/>
    <property type="match status" value="1"/>
</dbReference>
<dbReference type="RefSeq" id="YP_009209854.1">
    <property type="nucleotide sequence ID" value="NC_028925.1"/>
</dbReference>
<proteinExistence type="predicted"/>
<dbReference type="EMBL" id="KP007361">
    <property type="protein sequence ID" value="AIZ02456.1"/>
    <property type="molecule type" value="Genomic_DNA"/>
</dbReference>
<reference evidence="1 2" key="1">
    <citation type="submission" date="2014-10" db="EMBL/GenBank/DDBJ databases">
        <title>VR bacteriophages - a small but diverse group of low-temperature viruses.</title>
        <authorList>
            <person name="Kaliniene L."/>
            <person name="Meskys R."/>
            <person name="Simoliunas E."/>
            <person name="Zajanckauskaite A."/>
            <person name="Truncaite L."/>
        </authorList>
    </citation>
    <scope>NUCLEOTIDE SEQUENCE [LARGE SCALE GENOMIC DNA]</scope>
</reference>
<accession>A0A0A7HDQ6</accession>
<sequence length="61" mass="7270">MITKEQKNKILDMIETVVDAKSEYDEELHTEYYSREDYYKALEALNKASDDLENYLESITE</sequence>
<dbReference type="Proteomes" id="UP000030717">
    <property type="component" value="Segment"/>
</dbReference>
<dbReference type="GeneID" id="26636274"/>
<keyword evidence="2" id="KW-1185">Reference proteome</keyword>
<gene>
    <name evidence="1" type="ORF">VR25_112</name>
</gene>
<name>A0A0A7HDQ6_9CAUD</name>
<dbReference type="KEGG" id="vg:26636274"/>
<evidence type="ECO:0000313" key="1">
    <source>
        <dbReference type="EMBL" id="AIZ02456.1"/>
    </source>
</evidence>